<dbReference type="CDD" id="cd00086">
    <property type="entry name" value="homeodomain"/>
    <property type="match status" value="1"/>
</dbReference>
<feature type="DNA-binding region" description="Homeobox" evidence="4">
    <location>
        <begin position="91"/>
        <end position="136"/>
    </location>
</feature>
<evidence type="ECO:0000313" key="6">
    <source>
        <dbReference type="EMBL" id="NDV37374.1"/>
    </source>
</evidence>
<dbReference type="GO" id="GO:0003677">
    <property type="term" value="F:DNA binding"/>
    <property type="evidence" value="ECO:0007669"/>
    <property type="project" value="UniProtKB-UniRule"/>
</dbReference>
<protein>
    <recommendedName>
        <fullName evidence="5">Homeobox domain-containing protein</fullName>
    </recommendedName>
</protein>
<keyword evidence="3 4" id="KW-0539">Nucleus</keyword>
<comment type="subcellular location">
    <subcellularLocation>
        <location evidence="4">Nucleus</location>
    </subcellularLocation>
</comment>
<dbReference type="SUPFAM" id="SSF46689">
    <property type="entry name" value="Homeodomain-like"/>
    <property type="match status" value="1"/>
</dbReference>
<dbReference type="GO" id="GO:0005634">
    <property type="term" value="C:nucleus"/>
    <property type="evidence" value="ECO:0007669"/>
    <property type="project" value="UniProtKB-SubCell"/>
</dbReference>
<evidence type="ECO:0000256" key="2">
    <source>
        <dbReference type="ARBA" id="ARBA00023155"/>
    </source>
</evidence>
<accession>A0A6B2LK73</accession>
<reference evidence="6" key="1">
    <citation type="journal article" date="2020" name="J. Eukaryot. Microbiol.">
        <title>De novo Sequencing, Assembly and Annotation of the Transcriptome for the Free-Living Testate Amoeba Arcella intermedia.</title>
        <authorList>
            <person name="Ribeiro G.M."/>
            <person name="Porfirio-Sousa A.L."/>
            <person name="Maurer-Alcala X.X."/>
            <person name="Katz L.A."/>
            <person name="Lahr D.J.G."/>
        </authorList>
    </citation>
    <scope>NUCLEOTIDE SEQUENCE</scope>
</reference>
<dbReference type="AlphaFoldDB" id="A0A6B2LK73"/>
<dbReference type="Pfam" id="PF05920">
    <property type="entry name" value="Homeobox_KN"/>
    <property type="match status" value="1"/>
</dbReference>
<dbReference type="InterPro" id="IPR050224">
    <property type="entry name" value="TALE_homeobox"/>
</dbReference>
<proteinExistence type="predicted"/>
<sequence>MKEMFDNEIQNLENIANVILENEQKFLNFSISDSEISLRFFKRLDRRVRNLVEVKFEGILQELVMKMQRNVNYLLAQDYEDVQVNPAILKEWILQHILNPYPSDIEKKKLAYMSNLLPRQVSTWFGNYRVRNKQKIESKIESICDWFIQRNLPIPSQPPDLHNMPEDNLDKVEKLLLSLH</sequence>
<feature type="domain" description="Homeobox" evidence="5">
    <location>
        <begin position="89"/>
        <end position="135"/>
    </location>
</feature>
<dbReference type="PANTHER" id="PTHR11850">
    <property type="entry name" value="HOMEOBOX PROTEIN TRANSCRIPTION FACTORS"/>
    <property type="match status" value="1"/>
</dbReference>
<name>A0A6B2LK73_9EUKA</name>
<dbReference type="EMBL" id="GIBP01008405">
    <property type="protein sequence ID" value="NDV37374.1"/>
    <property type="molecule type" value="Transcribed_RNA"/>
</dbReference>
<dbReference type="InterPro" id="IPR008422">
    <property type="entry name" value="KN_HD"/>
</dbReference>
<evidence type="ECO:0000256" key="4">
    <source>
        <dbReference type="PROSITE-ProRule" id="PRU00108"/>
    </source>
</evidence>
<evidence type="ECO:0000256" key="1">
    <source>
        <dbReference type="ARBA" id="ARBA00023125"/>
    </source>
</evidence>
<keyword evidence="2 4" id="KW-0371">Homeobox</keyword>
<dbReference type="PROSITE" id="PS00027">
    <property type="entry name" value="HOMEOBOX_1"/>
    <property type="match status" value="1"/>
</dbReference>
<dbReference type="InterPro" id="IPR017970">
    <property type="entry name" value="Homeobox_CS"/>
</dbReference>
<dbReference type="InterPro" id="IPR001356">
    <property type="entry name" value="HD"/>
</dbReference>
<dbReference type="GO" id="GO:0000981">
    <property type="term" value="F:DNA-binding transcription factor activity, RNA polymerase II-specific"/>
    <property type="evidence" value="ECO:0007669"/>
    <property type="project" value="InterPro"/>
</dbReference>
<evidence type="ECO:0000259" key="5">
    <source>
        <dbReference type="PROSITE" id="PS50071"/>
    </source>
</evidence>
<dbReference type="Gene3D" id="1.10.10.60">
    <property type="entry name" value="Homeodomain-like"/>
    <property type="match status" value="1"/>
</dbReference>
<keyword evidence="1 4" id="KW-0238">DNA-binding</keyword>
<organism evidence="6">
    <name type="scientific">Arcella intermedia</name>
    <dbReference type="NCBI Taxonomy" id="1963864"/>
    <lineage>
        <taxon>Eukaryota</taxon>
        <taxon>Amoebozoa</taxon>
        <taxon>Tubulinea</taxon>
        <taxon>Elardia</taxon>
        <taxon>Arcellinida</taxon>
        <taxon>Sphaerothecina</taxon>
        <taxon>Arcellidae</taxon>
        <taxon>Arcella</taxon>
    </lineage>
</organism>
<evidence type="ECO:0000256" key="3">
    <source>
        <dbReference type="ARBA" id="ARBA00023242"/>
    </source>
</evidence>
<dbReference type="PROSITE" id="PS50071">
    <property type="entry name" value="HOMEOBOX_2"/>
    <property type="match status" value="1"/>
</dbReference>
<dbReference type="InterPro" id="IPR009057">
    <property type="entry name" value="Homeodomain-like_sf"/>
</dbReference>